<evidence type="ECO:0000256" key="1">
    <source>
        <dbReference type="ARBA" id="ARBA00004273"/>
    </source>
</evidence>
<evidence type="ECO:0000313" key="8">
    <source>
        <dbReference type="EMBL" id="CAD7444989.1"/>
    </source>
</evidence>
<gene>
    <name evidence="8" type="ORF">TBIB3V08_LOCUS7353</name>
</gene>
<accession>A0A7R9F0Z1</accession>
<dbReference type="PANTHER" id="PTHR10510:SF11">
    <property type="entry name" value="CYTOCHROME C OXIDASE SUBUNIT 7A, MITOCHONDRIAL"/>
    <property type="match status" value="1"/>
</dbReference>
<evidence type="ECO:0000256" key="6">
    <source>
        <dbReference type="ARBA" id="ARBA00023136"/>
    </source>
</evidence>
<evidence type="ECO:0000256" key="4">
    <source>
        <dbReference type="ARBA" id="ARBA00022946"/>
    </source>
</evidence>
<dbReference type="GO" id="GO:0002082">
    <property type="term" value="P:regulation of oxidative phosphorylation"/>
    <property type="evidence" value="ECO:0007669"/>
    <property type="project" value="TreeGrafter"/>
</dbReference>
<dbReference type="SUPFAM" id="SSF81419">
    <property type="entry name" value="Mitochondrial cytochrome c oxidase subunit VIIa"/>
    <property type="match status" value="1"/>
</dbReference>
<name>A0A7R9F0Z1_9NEOP</name>
<dbReference type="EMBL" id="OD567020">
    <property type="protein sequence ID" value="CAD7444989.1"/>
    <property type="molecule type" value="Genomic_DNA"/>
</dbReference>
<protein>
    <submittedName>
        <fullName evidence="8">Uncharacterized protein</fullName>
    </submittedName>
</protein>
<keyword evidence="6 7" id="KW-0472">Membrane</keyword>
<reference evidence="8" key="1">
    <citation type="submission" date="2020-11" db="EMBL/GenBank/DDBJ databases">
        <authorList>
            <person name="Tran Van P."/>
        </authorList>
    </citation>
    <scope>NUCLEOTIDE SEQUENCE</scope>
</reference>
<evidence type="ECO:0000256" key="3">
    <source>
        <dbReference type="ARBA" id="ARBA00022792"/>
    </source>
</evidence>
<dbReference type="InterPro" id="IPR003177">
    <property type="entry name" value="Cytc_oxidase_su7a_met"/>
</dbReference>
<keyword evidence="3" id="KW-0999">Mitochondrion inner membrane</keyword>
<dbReference type="GO" id="GO:0097250">
    <property type="term" value="P:mitochondrial respirasome assembly"/>
    <property type="evidence" value="ECO:0007669"/>
    <property type="project" value="TreeGrafter"/>
</dbReference>
<dbReference type="Gene3D" id="4.10.91.10">
    <property type="entry name" value="Cytochrome c oxidase, subunit VIIa"/>
    <property type="match status" value="1"/>
</dbReference>
<dbReference type="GO" id="GO:0045277">
    <property type="term" value="C:respiratory chain complex IV"/>
    <property type="evidence" value="ECO:0007669"/>
    <property type="project" value="InterPro"/>
</dbReference>
<proteinExistence type="inferred from homology"/>
<evidence type="ECO:0000256" key="5">
    <source>
        <dbReference type="ARBA" id="ARBA00023128"/>
    </source>
</evidence>
<comment type="similarity">
    <text evidence="2">Belongs to the cytochrome c oxidase VIIa family.</text>
</comment>
<comment type="subcellular location">
    <subcellularLocation>
        <location evidence="1">Mitochondrion inner membrane</location>
    </subcellularLocation>
</comment>
<keyword evidence="7" id="KW-1133">Transmembrane helix</keyword>
<sequence length="238" mass="26972">MQLMKTGDHCQKRPPQAAPRLQTLSAELHKGALPRTTESEAREEQLTGAIDYGSRYVLKIDEVTHSKTVFSSLVKHRNIPLASVAVWLKALLSQYTRLGNRATDSLCVRVRQRFLLRSGVHSSYTRSPVYLCQAERARNLSEVTISLHPELPFPQRIRKLTTSKVITSQANQDDDQWYKAKLGRIKRKQEKFQQDDGVPVYLKGGILDKFLYQATMGLSVIGLGLVLHTIYEMAVPKK</sequence>
<evidence type="ECO:0000256" key="2">
    <source>
        <dbReference type="ARBA" id="ARBA00009331"/>
    </source>
</evidence>
<keyword evidence="5" id="KW-0496">Mitochondrion</keyword>
<feature type="transmembrane region" description="Helical" evidence="7">
    <location>
        <begin position="210"/>
        <end position="231"/>
    </location>
</feature>
<dbReference type="CDD" id="cd00928">
    <property type="entry name" value="Cyt_c_Oxidase_VIIa"/>
    <property type="match status" value="1"/>
</dbReference>
<organism evidence="8">
    <name type="scientific">Timema bartmani</name>
    <dbReference type="NCBI Taxonomy" id="61472"/>
    <lineage>
        <taxon>Eukaryota</taxon>
        <taxon>Metazoa</taxon>
        <taxon>Ecdysozoa</taxon>
        <taxon>Arthropoda</taxon>
        <taxon>Hexapoda</taxon>
        <taxon>Insecta</taxon>
        <taxon>Pterygota</taxon>
        <taxon>Neoptera</taxon>
        <taxon>Polyneoptera</taxon>
        <taxon>Phasmatodea</taxon>
        <taxon>Timematodea</taxon>
        <taxon>Timematoidea</taxon>
        <taxon>Timematidae</taxon>
        <taxon>Timema</taxon>
    </lineage>
</organism>
<dbReference type="PANTHER" id="PTHR10510">
    <property type="entry name" value="CYTOCHROME C OXIDASE POLYPEPTIDE 7A"/>
    <property type="match status" value="1"/>
</dbReference>
<keyword evidence="7" id="KW-0812">Transmembrane</keyword>
<keyword evidence="4" id="KW-0809">Transit peptide</keyword>
<dbReference type="FunFam" id="4.10.91.10:FF:000001">
    <property type="entry name" value="Cytochrome c oxidase subunit 7A1, mitochondrial"/>
    <property type="match status" value="1"/>
</dbReference>
<dbReference type="GO" id="GO:0005743">
    <property type="term" value="C:mitochondrial inner membrane"/>
    <property type="evidence" value="ECO:0007669"/>
    <property type="project" value="UniProtKB-SubCell"/>
</dbReference>
<dbReference type="AlphaFoldDB" id="A0A7R9F0Z1"/>
<evidence type="ECO:0000256" key="7">
    <source>
        <dbReference type="SAM" id="Phobius"/>
    </source>
</evidence>
<dbReference type="InterPro" id="IPR036539">
    <property type="entry name" value="Cyt_c_oxidase_su7a_sf"/>
</dbReference>
<dbReference type="GO" id="GO:0006123">
    <property type="term" value="P:mitochondrial electron transport, cytochrome c to oxygen"/>
    <property type="evidence" value="ECO:0007669"/>
    <property type="project" value="InterPro"/>
</dbReference>